<proteinExistence type="predicted"/>
<feature type="transmembrane region" description="Helical" evidence="1">
    <location>
        <begin position="95"/>
        <end position="113"/>
    </location>
</feature>
<dbReference type="InterPro" id="IPR048147">
    <property type="entry name" value="CBO0543-like"/>
</dbReference>
<dbReference type="NCBIfam" id="NF041644">
    <property type="entry name" value="CBO0543_fam"/>
    <property type="match status" value="1"/>
</dbReference>
<dbReference type="EMBL" id="MBTG01000006">
    <property type="protein sequence ID" value="OPH59690.1"/>
    <property type="molecule type" value="Genomic_DNA"/>
</dbReference>
<organism evidence="2 3">
    <name type="scientific">Paenibacillus ferrarius</name>
    <dbReference type="NCBI Taxonomy" id="1469647"/>
    <lineage>
        <taxon>Bacteria</taxon>
        <taxon>Bacillati</taxon>
        <taxon>Bacillota</taxon>
        <taxon>Bacilli</taxon>
        <taxon>Bacillales</taxon>
        <taxon>Paenibacillaceae</taxon>
        <taxon>Paenibacillus</taxon>
    </lineage>
</organism>
<evidence type="ECO:0000313" key="2">
    <source>
        <dbReference type="EMBL" id="OPH59690.1"/>
    </source>
</evidence>
<reference evidence="3" key="1">
    <citation type="submission" date="2016-07" db="EMBL/GenBank/DDBJ databases">
        <authorList>
            <person name="Florea S."/>
            <person name="Webb J.S."/>
            <person name="Jaromczyk J."/>
            <person name="Schardl C.L."/>
        </authorList>
    </citation>
    <scope>NUCLEOTIDE SEQUENCE [LARGE SCALE GENOMIC DNA]</scope>
    <source>
        <strain evidence="3">CY1</strain>
    </source>
</reference>
<evidence type="ECO:0000256" key="1">
    <source>
        <dbReference type="SAM" id="Phobius"/>
    </source>
</evidence>
<keyword evidence="1" id="KW-1133">Transmembrane helix</keyword>
<dbReference type="Proteomes" id="UP000190626">
    <property type="component" value="Unassembled WGS sequence"/>
</dbReference>
<keyword evidence="1" id="KW-0812">Transmembrane</keyword>
<comment type="caution">
    <text evidence="2">The sequence shown here is derived from an EMBL/GenBank/DDBJ whole genome shotgun (WGS) entry which is preliminary data.</text>
</comment>
<name>A0A1V4HPB1_9BACL</name>
<gene>
    <name evidence="2" type="ORF">BC351_19605</name>
</gene>
<protein>
    <submittedName>
        <fullName evidence="2">Uncharacterized protein</fullName>
    </submittedName>
</protein>
<sequence>MHIIISMWVLAAAWRWGDWKQFKQYYPTMLYISCLKLLYELVSHEEHYEWHLEPDFFLNYTGTVMLHTFLIYPITTFLFLSNFPMTGTLSKIRHILKWTLMYIIIELLGYKLGRITYHAGWNGWWSLIFDLNMFAMLRLHYIHLLWALLLSLLCTLFYLLYFGYLY</sequence>
<dbReference type="AlphaFoldDB" id="A0A1V4HPB1"/>
<keyword evidence="1" id="KW-0472">Membrane</keyword>
<keyword evidence="3" id="KW-1185">Reference proteome</keyword>
<feature type="transmembrane region" description="Helical" evidence="1">
    <location>
        <begin position="144"/>
        <end position="164"/>
    </location>
</feature>
<accession>A0A1V4HPB1</accession>
<evidence type="ECO:0000313" key="3">
    <source>
        <dbReference type="Proteomes" id="UP000190626"/>
    </source>
</evidence>
<feature type="transmembrane region" description="Helical" evidence="1">
    <location>
        <begin position="64"/>
        <end position="83"/>
    </location>
</feature>